<proteinExistence type="predicted"/>
<dbReference type="Gene3D" id="2.20.25.240">
    <property type="match status" value="2"/>
</dbReference>
<sequence length="212" mass="24010">MEGQIRGSSVGSMRHVNACASKRLTRAKSGLESRGGTKSELRLTEGPGSRGHPVLMYNGFRYNLDYRSGARSCWRCNKRRSRNCKATLITFNDEIVRRAVLTQLVGASAWCQKLLVTILNTGESTDEFLSPVEVTHTLCASKNCYISKSKRGKSVLNYRGFRYHETFSSGYKTWWRCSKRQSNCKASLTTMNAEIIRYNANHNHTNDNGVYF</sequence>
<keyword evidence="3" id="KW-0862">Zinc</keyword>
<organism evidence="6 7">
    <name type="scientific">Eumeta variegata</name>
    <name type="common">Bagworm moth</name>
    <name type="synonym">Eumeta japonica</name>
    <dbReference type="NCBI Taxonomy" id="151549"/>
    <lineage>
        <taxon>Eukaryota</taxon>
        <taxon>Metazoa</taxon>
        <taxon>Ecdysozoa</taxon>
        <taxon>Arthropoda</taxon>
        <taxon>Hexapoda</taxon>
        <taxon>Insecta</taxon>
        <taxon>Pterygota</taxon>
        <taxon>Neoptera</taxon>
        <taxon>Endopterygota</taxon>
        <taxon>Lepidoptera</taxon>
        <taxon>Glossata</taxon>
        <taxon>Ditrysia</taxon>
        <taxon>Tineoidea</taxon>
        <taxon>Psychidae</taxon>
        <taxon>Oiketicinae</taxon>
        <taxon>Eumeta</taxon>
    </lineage>
</organism>
<comment type="caution">
    <text evidence="6">The sequence shown here is derived from an EMBL/GenBank/DDBJ whole genome shotgun (WGS) entry which is preliminary data.</text>
</comment>
<keyword evidence="1" id="KW-0479">Metal-binding</keyword>
<feature type="domain" description="FLYWCH-type" evidence="5">
    <location>
        <begin position="147"/>
        <end position="204"/>
    </location>
</feature>
<dbReference type="Proteomes" id="UP000299102">
    <property type="component" value="Unassembled WGS sequence"/>
</dbReference>
<evidence type="ECO:0000313" key="6">
    <source>
        <dbReference type="EMBL" id="GBP31431.1"/>
    </source>
</evidence>
<evidence type="ECO:0000313" key="7">
    <source>
        <dbReference type="Proteomes" id="UP000299102"/>
    </source>
</evidence>
<evidence type="ECO:0000256" key="1">
    <source>
        <dbReference type="ARBA" id="ARBA00022723"/>
    </source>
</evidence>
<dbReference type="InterPro" id="IPR007588">
    <property type="entry name" value="Znf_FLYWCH"/>
</dbReference>
<feature type="domain" description="FLYWCH-type" evidence="5">
    <location>
        <begin position="49"/>
        <end position="94"/>
    </location>
</feature>
<dbReference type="GO" id="GO:0008270">
    <property type="term" value="F:zinc ion binding"/>
    <property type="evidence" value="ECO:0007669"/>
    <property type="project" value="UniProtKB-KW"/>
</dbReference>
<feature type="region of interest" description="Disordered" evidence="4">
    <location>
        <begin position="26"/>
        <end position="47"/>
    </location>
</feature>
<dbReference type="Pfam" id="PF04500">
    <property type="entry name" value="FLYWCH"/>
    <property type="match status" value="2"/>
</dbReference>
<dbReference type="EMBL" id="BGZK01000246">
    <property type="protein sequence ID" value="GBP31431.1"/>
    <property type="molecule type" value="Genomic_DNA"/>
</dbReference>
<keyword evidence="2" id="KW-0863">Zinc-finger</keyword>
<dbReference type="AlphaFoldDB" id="A0A4C1UY61"/>
<reference evidence="6 7" key="1">
    <citation type="journal article" date="2019" name="Commun. Biol.">
        <title>The bagworm genome reveals a unique fibroin gene that provides high tensile strength.</title>
        <authorList>
            <person name="Kono N."/>
            <person name="Nakamura H."/>
            <person name="Ohtoshi R."/>
            <person name="Tomita M."/>
            <person name="Numata K."/>
            <person name="Arakawa K."/>
        </authorList>
    </citation>
    <scope>NUCLEOTIDE SEQUENCE [LARGE SCALE GENOMIC DNA]</scope>
</reference>
<feature type="compositionally biased region" description="Basic and acidic residues" evidence="4">
    <location>
        <begin position="29"/>
        <end position="43"/>
    </location>
</feature>
<protein>
    <recommendedName>
        <fullName evidence="5">FLYWCH-type domain-containing protein</fullName>
    </recommendedName>
</protein>
<name>A0A4C1UY61_EUMVA</name>
<gene>
    <name evidence="6" type="ORF">EVAR_17920_1</name>
</gene>
<keyword evidence="7" id="KW-1185">Reference proteome</keyword>
<evidence type="ECO:0000256" key="2">
    <source>
        <dbReference type="ARBA" id="ARBA00022771"/>
    </source>
</evidence>
<accession>A0A4C1UY61</accession>
<evidence type="ECO:0000256" key="3">
    <source>
        <dbReference type="ARBA" id="ARBA00022833"/>
    </source>
</evidence>
<evidence type="ECO:0000256" key="4">
    <source>
        <dbReference type="SAM" id="MobiDB-lite"/>
    </source>
</evidence>
<dbReference type="OrthoDB" id="7761241at2759"/>
<evidence type="ECO:0000259" key="5">
    <source>
        <dbReference type="Pfam" id="PF04500"/>
    </source>
</evidence>